<evidence type="ECO:0000256" key="1">
    <source>
        <dbReference type="SAM" id="Coils"/>
    </source>
</evidence>
<dbReference type="EMBL" id="FOQK01000028">
    <property type="protein sequence ID" value="SFI32648.1"/>
    <property type="molecule type" value="Genomic_DNA"/>
</dbReference>
<dbReference type="Proteomes" id="UP000183639">
    <property type="component" value="Unassembled WGS sequence"/>
</dbReference>
<accession>A0A1I3HA65</accession>
<feature type="coiled-coil region" evidence="1">
    <location>
        <begin position="52"/>
        <end position="142"/>
    </location>
</feature>
<organism evidence="2 3">
    <name type="scientific">Selenomonas ruminantium</name>
    <dbReference type="NCBI Taxonomy" id="971"/>
    <lineage>
        <taxon>Bacteria</taxon>
        <taxon>Bacillati</taxon>
        <taxon>Bacillota</taxon>
        <taxon>Negativicutes</taxon>
        <taxon>Selenomonadales</taxon>
        <taxon>Selenomonadaceae</taxon>
        <taxon>Selenomonas</taxon>
    </lineage>
</organism>
<keyword evidence="1" id="KW-0175">Coiled coil</keyword>
<evidence type="ECO:0000313" key="2">
    <source>
        <dbReference type="EMBL" id="SFI32648.1"/>
    </source>
</evidence>
<name>A0A1I3HA65_SELRU</name>
<reference evidence="2 3" key="1">
    <citation type="submission" date="2016-10" db="EMBL/GenBank/DDBJ databases">
        <authorList>
            <person name="de Groot N.N."/>
        </authorList>
    </citation>
    <scope>NUCLEOTIDE SEQUENCE [LARGE SCALE GENOMIC DNA]</scope>
    <source>
        <strain evidence="2 3">Z108</strain>
    </source>
</reference>
<protein>
    <submittedName>
        <fullName evidence="2">Uncharacterized protein</fullName>
    </submittedName>
</protein>
<dbReference type="OrthoDB" id="9832378at2"/>
<gene>
    <name evidence="2" type="ORF">SAMN04487861_12846</name>
</gene>
<sequence length="145" mass="16709">MEQSNDEVITLRVGKELKAAFIEMTEKNRTTRANMFQTLITKYRASKQAKKFIDLQEAHERLAATCDELQQQLFEVFTTYSDSLDAVQEAAGDIDQLRTENQKLVNMILDQQQTIKSKNQEIAELQDMLDYLTAELEKVQNGEKS</sequence>
<dbReference type="AlphaFoldDB" id="A0A1I3HA65"/>
<dbReference type="RefSeq" id="WP_075445529.1">
    <property type="nucleotide sequence ID" value="NZ_FOQK01000028.1"/>
</dbReference>
<evidence type="ECO:0000313" key="3">
    <source>
        <dbReference type="Proteomes" id="UP000183639"/>
    </source>
</evidence>
<proteinExistence type="predicted"/>